<evidence type="ECO:0000313" key="6">
    <source>
        <dbReference type="EMBL" id="MWB94651.1"/>
    </source>
</evidence>
<evidence type="ECO:0000256" key="2">
    <source>
        <dbReference type="ARBA" id="ARBA00023125"/>
    </source>
</evidence>
<dbReference type="PRINTS" id="PR00038">
    <property type="entry name" value="HTHLUXR"/>
</dbReference>
<dbReference type="RefSeq" id="WP_160374618.1">
    <property type="nucleotide sequence ID" value="NZ_WSTB01000004.1"/>
</dbReference>
<sequence length="207" mass="23258">MTGSNYKIVIADDHKLIISGISHIISTNNLGVIIGEVNDGIQLLQFLQHNTIDLAIIDINMPELNGIEAAKKMIELYPDISILMVSQYDNIELIKNLKVIGVKGYLSKNFEIADFIVAITTIKSNSVFFPSLESEKISFKTDRIHLSTREIEIISLIAQGKSSKEIANKLYLSEYTVITHRKNCMRKLEVNSIVMLLNKAKSLGYIF</sequence>
<feature type="modified residue" description="4-aspartylphosphate" evidence="3">
    <location>
        <position position="58"/>
    </location>
</feature>
<dbReference type="PROSITE" id="PS50110">
    <property type="entry name" value="RESPONSE_REGULATORY"/>
    <property type="match status" value="1"/>
</dbReference>
<feature type="domain" description="Response regulatory" evidence="5">
    <location>
        <begin position="7"/>
        <end position="123"/>
    </location>
</feature>
<dbReference type="PANTHER" id="PTHR45566:SF2">
    <property type="entry name" value="NARL SUBFAMILY"/>
    <property type="match status" value="1"/>
</dbReference>
<evidence type="ECO:0000313" key="7">
    <source>
        <dbReference type="Proteomes" id="UP000471501"/>
    </source>
</evidence>
<dbReference type="GO" id="GO:0003677">
    <property type="term" value="F:DNA binding"/>
    <property type="evidence" value="ECO:0007669"/>
    <property type="project" value="UniProtKB-KW"/>
</dbReference>
<protein>
    <submittedName>
        <fullName evidence="6">Response regulator</fullName>
    </submittedName>
</protein>
<evidence type="ECO:0000256" key="3">
    <source>
        <dbReference type="PROSITE-ProRule" id="PRU00169"/>
    </source>
</evidence>
<dbReference type="InterPro" id="IPR058245">
    <property type="entry name" value="NreC/VraR/RcsB-like_REC"/>
</dbReference>
<dbReference type="PROSITE" id="PS50043">
    <property type="entry name" value="HTH_LUXR_2"/>
    <property type="match status" value="1"/>
</dbReference>
<dbReference type="AlphaFoldDB" id="A0A6I4NKI4"/>
<proteinExistence type="predicted"/>
<keyword evidence="1 3" id="KW-0597">Phosphoprotein</keyword>
<dbReference type="SUPFAM" id="SSF46894">
    <property type="entry name" value="C-terminal effector domain of the bipartite response regulators"/>
    <property type="match status" value="1"/>
</dbReference>
<dbReference type="EMBL" id="WSTB01000004">
    <property type="protein sequence ID" value="MWB94651.1"/>
    <property type="molecule type" value="Genomic_DNA"/>
</dbReference>
<gene>
    <name evidence="6" type="ORF">GON26_09770</name>
</gene>
<dbReference type="InterPro" id="IPR000792">
    <property type="entry name" value="Tscrpt_reg_LuxR_C"/>
</dbReference>
<accession>A0A6I4NKI4</accession>
<evidence type="ECO:0000259" key="5">
    <source>
        <dbReference type="PROSITE" id="PS50110"/>
    </source>
</evidence>
<dbReference type="Gene3D" id="3.40.50.2300">
    <property type="match status" value="1"/>
</dbReference>
<dbReference type="SMART" id="SM00421">
    <property type="entry name" value="HTH_LUXR"/>
    <property type="match status" value="1"/>
</dbReference>
<keyword evidence="2" id="KW-0238">DNA-binding</keyword>
<dbReference type="InterPro" id="IPR051015">
    <property type="entry name" value="EvgA-like"/>
</dbReference>
<evidence type="ECO:0000256" key="1">
    <source>
        <dbReference type="ARBA" id="ARBA00022553"/>
    </source>
</evidence>
<reference evidence="6 7" key="1">
    <citation type="submission" date="2019-12" db="EMBL/GenBank/DDBJ databases">
        <authorList>
            <person name="Kim Y.S."/>
        </authorList>
    </citation>
    <scope>NUCLEOTIDE SEQUENCE [LARGE SCALE GENOMIC DNA]</scope>
    <source>
        <strain evidence="6 7">GA093</strain>
    </source>
</reference>
<feature type="domain" description="HTH luxR-type" evidence="4">
    <location>
        <begin position="139"/>
        <end position="204"/>
    </location>
</feature>
<dbReference type="Pfam" id="PF00072">
    <property type="entry name" value="Response_reg"/>
    <property type="match status" value="1"/>
</dbReference>
<dbReference type="CDD" id="cd06170">
    <property type="entry name" value="LuxR_C_like"/>
    <property type="match status" value="1"/>
</dbReference>
<dbReference type="Proteomes" id="UP000471501">
    <property type="component" value="Unassembled WGS sequence"/>
</dbReference>
<dbReference type="InterPro" id="IPR001789">
    <property type="entry name" value="Sig_transdc_resp-reg_receiver"/>
</dbReference>
<organism evidence="6 7">
    <name type="scientific">Flavobacterium hydrocarbonoxydans</name>
    <dbReference type="NCBI Taxonomy" id="2683249"/>
    <lineage>
        <taxon>Bacteria</taxon>
        <taxon>Pseudomonadati</taxon>
        <taxon>Bacteroidota</taxon>
        <taxon>Flavobacteriia</taxon>
        <taxon>Flavobacteriales</taxon>
        <taxon>Flavobacteriaceae</taxon>
        <taxon>Flavobacterium</taxon>
    </lineage>
</organism>
<evidence type="ECO:0000259" key="4">
    <source>
        <dbReference type="PROSITE" id="PS50043"/>
    </source>
</evidence>
<keyword evidence="7" id="KW-1185">Reference proteome</keyword>
<dbReference type="Pfam" id="PF00196">
    <property type="entry name" value="GerE"/>
    <property type="match status" value="1"/>
</dbReference>
<comment type="caution">
    <text evidence="6">The sequence shown here is derived from an EMBL/GenBank/DDBJ whole genome shotgun (WGS) entry which is preliminary data.</text>
</comment>
<dbReference type="CDD" id="cd17535">
    <property type="entry name" value="REC_NarL-like"/>
    <property type="match status" value="1"/>
</dbReference>
<dbReference type="SUPFAM" id="SSF52172">
    <property type="entry name" value="CheY-like"/>
    <property type="match status" value="1"/>
</dbReference>
<dbReference type="GO" id="GO:0006355">
    <property type="term" value="P:regulation of DNA-templated transcription"/>
    <property type="evidence" value="ECO:0007669"/>
    <property type="project" value="InterPro"/>
</dbReference>
<dbReference type="InterPro" id="IPR016032">
    <property type="entry name" value="Sig_transdc_resp-reg_C-effctor"/>
</dbReference>
<dbReference type="PANTHER" id="PTHR45566">
    <property type="entry name" value="HTH-TYPE TRANSCRIPTIONAL REGULATOR YHJB-RELATED"/>
    <property type="match status" value="1"/>
</dbReference>
<dbReference type="InterPro" id="IPR011006">
    <property type="entry name" value="CheY-like_superfamily"/>
</dbReference>
<dbReference type="GO" id="GO:0000160">
    <property type="term" value="P:phosphorelay signal transduction system"/>
    <property type="evidence" value="ECO:0007669"/>
    <property type="project" value="InterPro"/>
</dbReference>
<dbReference type="SMART" id="SM00448">
    <property type="entry name" value="REC"/>
    <property type="match status" value="1"/>
</dbReference>
<name>A0A6I4NKI4_9FLAO</name>